<evidence type="ECO:0000259" key="3">
    <source>
        <dbReference type="SMART" id="SM00385"/>
    </source>
</evidence>
<accession>A0A6T9ZKT4</accession>
<evidence type="ECO:0000256" key="2">
    <source>
        <dbReference type="SAM" id="MobiDB-lite"/>
    </source>
</evidence>
<evidence type="ECO:0000313" key="4">
    <source>
        <dbReference type="EMBL" id="CAD8762711.1"/>
    </source>
</evidence>
<feature type="compositionally biased region" description="Pro residues" evidence="2">
    <location>
        <begin position="312"/>
        <end position="323"/>
    </location>
</feature>
<dbReference type="InterPro" id="IPR006671">
    <property type="entry name" value="Cyclin_N"/>
</dbReference>
<sequence length="331" mass="37444">MSLVASSHFDISQLPSLKKGMSAQEESMKRRKTCRFIEEAGRVLKLPRVAISTAMVFFHRFYAKHAFQEHDRFEVAVAALVLAAKTEEAPKKLNTVIQECYKLKTRAMQAGRLSQTPNSKDHESSSSYLDTKGEEFLKLKERILLLERIILHTIGFELSIDHPYKFFVDQIRKLIQTRQLKYANKTKSNSETMAKMMNELVQYSMSTANDSYQTSLCLQFGPKQIATSCVYLACMFSGVEPQNGDWKTTLLSQSSESGDEHLDHEVEALVSICVQVIDLIADKKASDSESVRKIRKALELLKNRETNANPGSTPPRRPPPPPGDSNKRQKV</sequence>
<dbReference type="PANTHER" id="PTHR10026">
    <property type="entry name" value="CYCLIN"/>
    <property type="match status" value="1"/>
</dbReference>
<dbReference type="InterPro" id="IPR043198">
    <property type="entry name" value="Cyclin/Ssn8"/>
</dbReference>
<dbReference type="EMBL" id="HBFL01003826">
    <property type="protein sequence ID" value="CAD8762712.1"/>
    <property type="molecule type" value="Transcribed_RNA"/>
</dbReference>
<keyword evidence="1" id="KW-0195">Cyclin</keyword>
<gene>
    <name evidence="4" type="ORF">PDEL1432_LOCUS2751</name>
    <name evidence="5" type="ORF">PDEL1432_LOCUS2752</name>
</gene>
<dbReference type="Pfam" id="PF00134">
    <property type="entry name" value="Cyclin_N"/>
    <property type="match status" value="1"/>
</dbReference>
<feature type="domain" description="Cyclin-like" evidence="3">
    <location>
        <begin position="35"/>
        <end position="152"/>
    </location>
</feature>
<proteinExistence type="inferred from homology"/>
<comment type="similarity">
    <text evidence="1">Belongs to the cyclin family.</text>
</comment>
<evidence type="ECO:0000256" key="1">
    <source>
        <dbReference type="RuleBase" id="RU000383"/>
    </source>
</evidence>
<name>A0A6T9ZKT4_9STRA</name>
<dbReference type="SMART" id="SM00385">
    <property type="entry name" value="CYCLIN"/>
    <property type="match status" value="1"/>
</dbReference>
<dbReference type="GO" id="GO:0016538">
    <property type="term" value="F:cyclin-dependent protein serine/threonine kinase regulator activity"/>
    <property type="evidence" value="ECO:0007669"/>
    <property type="project" value="InterPro"/>
</dbReference>
<dbReference type="GO" id="GO:0006357">
    <property type="term" value="P:regulation of transcription by RNA polymerase II"/>
    <property type="evidence" value="ECO:0007669"/>
    <property type="project" value="InterPro"/>
</dbReference>
<dbReference type="InterPro" id="IPR013763">
    <property type="entry name" value="Cyclin-like_dom"/>
</dbReference>
<feature type="region of interest" description="Disordered" evidence="2">
    <location>
        <begin position="300"/>
        <end position="331"/>
    </location>
</feature>
<reference evidence="4" key="1">
    <citation type="submission" date="2021-01" db="EMBL/GenBank/DDBJ databases">
        <authorList>
            <person name="Corre E."/>
            <person name="Pelletier E."/>
            <person name="Niang G."/>
            <person name="Scheremetjew M."/>
            <person name="Finn R."/>
            <person name="Kale V."/>
            <person name="Holt S."/>
            <person name="Cochrane G."/>
            <person name="Meng A."/>
            <person name="Brown T."/>
            <person name="Cohen L."/>
        </authorList>
    </citation>
    <scope>NUCLEOTIDE SEQUENCE</scope>
    <source>
        <strain evidence="4">UNC1205</strain>
    </source>
</reference>
<evidence type="ECO:0000313" key="5">
    <source>
        <dbReference type="EMBL" id="CAD8762712.1"/>
    </source>
</evidence>
<dbReference type="Gene3D" id="1.10.472.10">
    <property type="entry name" value="Cyclin-like"/>
    <property type="match status" value="2"/>
</dbReference>
<dbReference type="InterPro" id="IPR036915">
    <property type="entry name" value="Cyclin-like_sf"/>
</dbReference>
<protein>
    <recommendedName>
        <fullName evidence="3">Cyclin-like domain-containing protein</fullName>
    </recommendedName>
</protein>
<dbReference type="EMBL" id="HBFL01003824">
    <property type="protein sequence ID" value="CAD8762711.1"/>
    <property type="molecule type" value="Transcribed_RNA"/>
</dbReference>
<organism evidence="4">
    <name type="scientific">Pseudo-nitzschia delicatissima</name>
    <dbReference type="NCBI Taxonomy" id="44447"/>
    <lineage>
        <taxon>Eukaryota</taxon>
        <taxon>Sar</taxon>
        <taxon>Stramenopiles</taxon>
        <taxon>Ochrophyta</taxon>
        <taxon>Bacillariophyta</taxon>
        <taxon>Bacillariophyceae</taxon>
        <taxon>Bacillariophycidae</taxon>
        <taxon>Bacillariales</taxon>
        <taxon>Bacillariaceae</taxon>
        <taxon>Pseudo-nitzschia</taxon>
    </lineage>
</organism>
<dbReference type="AlphaFoldDB" id="A0A6T9ZKT4"/>
<dbReference type="SUPFAM" id="SSF47954">
    <property type="entry name" value="Cyclin-like"/>
    <property type="match status" value="2"/>
</dbReference>